<reference evidence="22 23" key="1">
    <citation type="submission" date="2019-09" db="EMBL/GenBank/DDBJ databases">
        <title>Genome sequence of Adhaeribacter sp. M2.</title>
        <authorList>
            <person name="Srinivasan S."/>
        </authorList>
    </citation>
    <scope>NUCLEOTIDE SEQUENCE [LARGE SCALE GENOMIC DNA]</scope>
    <source>
        <strain evidence="22 23">M2</strain>
    </source>
</reference>
<keyword evidence="5 16" id="KW-0597">Phosphoprotein</keyword>
<feature type="modified residue" description="4-aspartylphosphate" evidence="16">
    <location>
        <position position="668"/>
    </location>
</feature>
<dbReference type="InterPro" id="IPR004358">
    <property type="entry name" value="Sig_transdc_His_kin-like_C"/>
</dbReference>
<dbReference type="InterPro" id="IPR001610">
    <property type="entry name" value="PAC"/>
</dbReference>
<keyword evidence="9" id="KW-0418">Kinase</keyword>
<keyword evidence="11" id="KW-1133">Transmembrane helix</keyword>
<evidence type="ECO:0000256" key="16">
    <source>
        <dbReference type="PROSITE-ProRule" id="PRU00169"/>
    </source>
</evidence>
<keyword evidence="8" id="KW-0547">Nucleotide-binding</keyword>
<dbReference type="SUPFAM" id="SSF47226">
    <property type="entry name" value="Histidine-containing phosphotransfer domain, HPT domain"/>
    <property type="match status" value="1"/>
</dbReference>
<evidence type="ECO:0000256" key="7">
    <source>
        <dbReference type="ARBA" id="ARBA00022692"/>
    </source>
</evidence>
<evidence type="ECO:0000256" key="4">
    <source>
        <dbReference type="ARBA" id="ARBA00022475"/>
    </source>
</evidence>
<dbReference type="InterPro" id="IPR001789">
    <property type="entry name" value="Sig_transdc_resp-reg_receiver"/>
</dbReference>
<evidence type="ECO:0000256" key="10">
    <source>
        <dbReference type="ARBA" id="ARBA00022840"/>
    </source>
</evidence>
<dbReference type="SUPFAM" id="SSF52172">
    <property type="entry name" value="CheY-like"/>
    <property type="match status" value="1"/>
</dbReference>
<dbReference type="CDD" id="cd00082">
    <property type="entry name" value="HisKA"/>
    <property type="match status" value="1"/>
</dbReference>
<dbReference type="SUPFAM" id="SSF47384">
    <property type="entry name" value="Homodimeric domain of signal transducing histidine kinase"/>
    <property type="match status" value="1"/>
</dbReference>
<evidence type="ECO:0000256" key="8">
    <source>
        <dbReference type="ARBA" id="ARBA00022741"/>
    </source>
</evidence>
<accession>A0A5N1J6G7</accession>
<dbReference type="InterPro" id="IPR005467">
    <property type="entry name" value="His_kinase_dom"/>
</dbReference>
<evidence type="ECO:0000256" key="15">
    <source>
        <dbReference type="ARBA" id="ARBA00068150"/>
    </source>
</evidence>
<dbReference type="CDD" id="cd17546">
    <property type="entry name" value="REC_hyHK_CKI1_RcsC-like"/>
    <property type="match status" value="1"/>
</dbReference>
<dbReference type="CDD" id="cd16922">
    <property type="entry name" value="HATPase_EvgS-ArcB-TorS-like"/>
    <property type="match status" value="1"/>
</dbReference>
<evidence type="ECO:0000256" key="3">
    <source>
        <dbReference type="ARBA" id="ARBA00012438"/>
    </source>
</evidence>
<feature type="domain" description="PAS" evidence="20">
    <location>
        <begin position="14"/>
        <end position="87"/>
    </location>
</feature>
<feature type="domain" description="PAS" evidence="20">
    <location>
        <begin position="220"/>
        <end position="274"/>
    </location>
</feature>
<evidence type="ECO:0000256" key="1">
    <source>
        <dbReference type="ARBA" id="ARBA00000085"/>
    </source>
</evidence>
<keyword evidence="17" id="KW-0175">Coiled coil</keyword>
<dbReference type="AlphaFoldDB" id="A0A5N1J6G7"/>
<dbReference type="Gene3D" id="3.30.565.10">
    <property type="entry name" value="Histidine kinase-like ATPase, C-terminal domain"/>
    <property type="match status" value="1"/>
</dbReference>
<comment type="subcellular location">
    <subcellularLocation>
        <location evidence="2">Cell membrane</location>
        <topology evidence="2">Multi-pass membrane protein</topology>
    </subcellularLocation>
</comment>
<dbReference type="GO" id="GO:0005524">
    <property type="term" value="F:ATP binding"/>
    <property type="evidence" value="ECO:0007669"/>
    <property type="project" value="UniProtKB-KW"/>
</dbReference>
<dbReference type="InterPro" id="IPR036097">
    <property type="entry name" value="HisK_dim/P_sf"/>
</dbReference>
<feature type="domain" description="Histidine kinase" evidence="18">
    <location>
        <begin position="375"/>
        <end position="596"/>
    </location>
</feature>
<dbReference type="Pfam" id="PF13426">
    <property type="entry name" value="PAS_9"/>
    <property type="match status" value="1"/>
</dbReference>
<evidence type="ECO:0000313" key="23">
    <source>
        <dbReference type="Proteomes" id="UP000326570"/>
    </source>
</evidence>
<dbReference type="Gene3D" id="3.40.50.2300">
    <property type="match status" value="1"/>
</dbReference>
<evidence type="ECO:0000259" key="21">
    <source>
        <dbReference type="PROSITE" id="PS50113"/>
    </source>
</evidence>
<dbReference type="Pfam" id="PF00989">
    <property type="entry name" value="PAS"/>
    <property type="match status" value="1"/>
</dbReference>
<dbReference type="Proteomes" id="UP000326570">
    <property type="component" value="Unassembled WGS sequence"/>
</dbReference>
<dbReference type="FunFam" id="1.10.287.130:FF:000002">
    <property type="entry name" value="Two-component osmosensing histidine kinase"/>
    <property type="match status" value="1"/>
</dbReference>
<evidence type="ECO:0000256" key="5">
    <source>
        <dbReference type="ARBA" id="ARBA00022553"/>
    </source>
</evidence>
<dbReference type="EC" id="2.7.13.3" evidence="3"/>
<feature type="domain" description="PAC" evidence="21">
    <location>
        <begin position="291"/>
        <end position="343"/>
    </location>
</feature>
<dbReference type="InterPro" id="IPR003661">
    <property type="entry name" value="HisK_dim/P_dom"/>
</dbReference>
<keyword evidence="6" id="KW-0808">Transferase</keyword>
<dbReference type="PANTHER" id="PTHR45339:SF1">
    <property type="entry name" value="HYBRID SIGNAL TRANSDUCTION HISTIDINE KINASE J"/>
    <property type="match status" value="1"/>
</dbReference>
<evidence type="ECO:0000256" key="9">
    <source>
        <dbReference type="ARBA" id="ARBA00022777"/>
    </source>
</evidence>
<dbReference type="PANTHER" id="PTHR45339">
    <property type="entry name" value="HYBRID SIGNAL TRANSDUCTION HISTIDINE KINASE J"/>
    <property type="match status" value="1"/>
</dbReference>
<keyword evidence="10" id="KW-0067">ATP-binding</keyword>
<protein>
    <recommendedName>
        <fullName evidence="15">Sensory/regulatory protein RpfC</fullName>
        <ecNumber evidence="3">2.7.13.3</ecNumber>
    </recommendedName>
</protein>
<keyword evidence="7" id="KW-0812">Transmembrane</keyword>
<evidence type="ECO:0000259" key="18">
    <source>
        <dbReference type="PROSITE" id="PS50109"/>
    </source>
</evidence>
<evidence type="ECO:0000256" key="2">
    <source>
        <dbReference type="ARBA" id="ARBA00004651"/>
    </source>
</evidence>
<evidence type="ECO:0000256" key="6">
    <source>
        <dbReference type="ARBA" id="ARBA00022679"/>
    </source>
</evidence>
<dbReference type="InterPro" id="IPR003594">
    <property type="entry name" value="HATPase_dom"/>
</dbReference>
<dbReference type="EMBL" id="VTWT01000001">
    <property type="protein sequence ID" value="KAA9345723.1"/>
    <property type="molecule type" value="Genomic_DNA"/>
</dbReference>
<dbReference type="NCBIfam" id="TIGR00229">
    <property type="entry name" value="sensory_box"/>
    <property type="match status" value="2"/>
</dbReference>
<dbReference type="InterPro" id="IPR035965">
    <property type="entry name" value="PAS-like_dom_sf"/>
</dbReference>
<evidence type="ECO:0000256" key="12">
    <source>
        <dbReference type="ARBA" id="ARBA00023012"/>
    </source>
</evidence>
<dbReference type="InterPro" id="IPR011006">
    <property type="entry name" value="CheY-like_superfamily"/>
</dbReference>
<sequence>MILTPENLVPNKENEGRFQSLMEASLDPLVTISLDGKIMDFNVALTNITGVTRENLTGSDFFGYFIEPLNAREIYQKVFAEGSVTDSPLTIRHTDGKLTDVLFNGAVYRDDKGTVLGAVIVTRDIAEQKWATELRIVNKELAFQNNEKEKRAQELSIANTELVFQNEEKEKRADELSIANKELAFQNDEKEKRAAELVIANKELDFQKGEKIKRAAELRVANYARGLIEASRDPLMTISPEGKITDMNQATANVIGIARQDLIGSDFFNYFTEPAMAQQVYLEVFAQGAVADLPLTLCRNDGKLTDVLFNGSVYKNDEGKVIGVVVVARDVTEQKRIATELVEAKTAAEQAYKIAEEAKAKAEDAVKTKQQFLSNMSHEIRTPMNAIVGFTKVVLKTELTEKQKEYLTAIKNSGDALIVLINDILDLAKVDAGKMTFEQIPFKLATSLSSMLHLFETKILEKNLKLEKQYDPRIPEVLIGDPVRLHQIILNLVSNAVKFTSEGKITVQVKMVSEDAEKATVKFSVSDTGIGIKAEKLGHIFDDFQQATSGTSRIYGGTGLGLAIVKNLVEPQGGTLTVESKPDEGSTFSFELTFQKTQEKAELELIPEMELEAEFKDARILVVEDIALNQLLMKTLLEDFGFKMDVAGNGRIALEMLKDCDYDIILMDLQMPEMNGFEATDYIRNTLNCHVPIIALTADVTTVDVEKCRAVGMNDYISKPVDDKLLYSKIVKFLKQAGRQKKAGITYKDDLPTQQPKCVNFDYLKRITKNNTRMMEMIGLYLEEIPQLVQSMQQAIAGKDWENLKLATHSLIPTFATMGINPEFEDMAKAIQALAGNLIAENAGQEVSDETMGMLTSLYQKIETVCLKAAKELEEEMLKLAELV</sequence>
<dbReference type="CDD" id="cd00130">
    <property type="entry name" value="PAS"/>
    <property type="match status" value="2"/>
</dbReference>
<dbReference type="SUPFAM" id="SSF55874">
    <property type="entry name" value="ATPase domain of HSP90 chaperone/DNA topoisomerase II/histidine kinase"/>
    <property type="match status" value="1"/>
</dbReference>
<dbReference type="SUPFAM" id="SSF55785">
    <property type="entry name" value="PYP-like sensor domain (PAS domain)"/>
    <property type="match status" value="2"/>
</dbReference>
<dbReference type="Pfam" id="PF00512">
    <property type="entry name" value="HisKA"/>
    <property type="match status" value="1"/>
</dbReference>
<dbReference type="Pfam" id="PF00072">
    <property type="entry name" value="Response_reg"/>
    <property type="match status" value="1"/>
</dbReference>
<dbReference type="RefSeq" id="WP_150901866.1">
    <property type="nucleotide sequence ID" value="NZ_VTWT01000001.1"/>
</dbReference>
<evidence type="ECO:0000256" key="14">
    <source>
        <dbReference type="ARBA" id="ARBA00064003"/>
    </source>
</evidence>
<dbReference type="PROSITE" id="PS50109">
    <property type="entry name" value="HIS_KIN"/>
    <property type="match status" value="1"/>
</dbReference>
<keyword evidence="12" id="KW-0902">Two-component regulatory system</keyword>
<dbReference type="Gene3D" id="1.10.287.130">
    <property type="match status" value="1"/>
</dbReference>
<keyword evidence="23" id="KW-1185">Reference proteome</keyword>
<dbReference type="SMART" id="SM00091">
    <property type="entry name" value="PAS"/>
    <property type="match status" value="2"/>
</dbReference>
<dbReference type="Gene3D" id="3.30.450.20">
    <property type="entry name" value="PAS domain"/>
    <property type="match status" value="2"/>
</dbReference>
<keyword evidence="4" id="KW-1003">Cell membrane</keyword>
<dbReference type="Gene3D" id="1.20.120.160">
    <property type="entry name" value="HPT domain"/>
    <property type="match status" value="1"/>
</dbReference>
<proteinExistence type="predicted"/>
<dbReference type="GO" id="GO:0005886">
    <property type="term" value="C:plasma membrane"/>
    <property type="evidence" value="ECO:0007669"/>
    <property type="project" value="UniProtKB-SubCell"/>
</dbReference>
<dbReference type="SMART" id="SM00086">
    <property type="entry name" value="PAC"/>
    <property type="match status" value="2"/>
</dbReference>
<dbReference type="Pfam" id="PF02518">
    <property type="entry name" value="HATPase_c"/>
    <property type="match status" value="1"/>
</dbReference>
<dbReference type="InterPro" id="IPR036641">
    <property type="entry name" value="HPT_dom_sf"/>
</dbReference>
<comment type="catalytic activity">
    <reaction evidence="1">
        <text>ATP + protein L-histidine = ADP + protein N-phospho-L-histidine.</text>
        <dbReference type="EC" id="2.7.13.3"/>
    </reaction>
</comment>
<evidence type="ECO:0000259" key="19">
    <source>
        <dbReference type="PROSITE" id="PS50110"/>
    </source>
</evidence>
<evidence type="ECO:0000256" key="17">
    <source>
        <dbReference type="SAM" id="Coils"/>
    </source>
</evidence>
<name>A0A5N1J6G7_9BACT</name>
<dbReference type="PROSITE" id="PS50110">
    <property type="entry name" value="RESPONSE_REGULATORY"/>
    <property type="match status" value="1"/>
</dbReference>
<dbReference type="SMART" id="SM00387">
    <property type="entry name" value="HATPase_c"/>
    <property type="match status" value="1"/>
</dbReference>
<comment type="caution">
    <text evidence="22">The sequence shown here is derived from an EMBL/GenBank/DDBJ whole genome shotgun (WGS) entry which is preliminary data.</text>
</comment>
<keyword evidence="13" id="KW-0472">Membrane</keyword>
<dbReference type="InterPro" id="IPR000700">
    <property type="entry name" value="PAS-assoc_C"/>
</dbReference>
<dbReference type="InterPro" id="IPR013767">
    <property type="entry name" value="PAS_fold"/>
</dbReference>
<dbReference type="PROSITE" id="PS50113">
    <property type="entry name" value="PAC"/>
    <property type="match status" value="2"/>
</dbReference>
<dbReference type="InterPro" id="IPR036890">
    <property type="entry name" value="HATPase_C_sf"/>
</dbReference>
<dbReference type="SMART" id="SM00448">
    <property type="entry name" value="REC"/>
    <property type="match status" value="1"/>
</dbReference>
<dbReference type="InterPro" id="IPR000014">
    <property type="entry name" value="PAS"/>
</dbReference>
<feature type="domain" description="Response regulatory" evidence="19">
    <location>
        <begin position="619"/>
        <end position="734"/>
    </location>
</feature>
<evidence type="ECO:0000313" key="22">
    <source>
        <dbReference type="EMBL" id="KAA9345723.1"/>
    </source>
</evidence>
<feature type="coiled-coil region" evidence="17">
    <location>
        <begin position="341"/>
        <end position="375"/>
    </location>
</feature>
<evidence type="ECO:0000259" key="20">
    <source>
        <dbReference type="PROSITE" id="PS50112"/>
    </source>
</evidence>
<evidence type="ECO:0000256" key="13">
    <source>
        <dbReference type="ARBA" id="ARBA00023136"/>
    </source>
</evidence>
<evidence type="ECO:0000256" key="11">
    <source>
        <dbReference type="ARBA" id="ARBA00022989"/>
    </source>
</evidence>
<comment type="subunit">
    <text evidence="14">At low DSF concentrations, interacts with RpfF.</text>
</comment>
<feature type="domain" description="PAC" evidence="21">
    <location>
        <begin position="85"/>
        <end position="137"/>
    </location>
</feature>
<dbReference type="SMART" id="SM00388">
    <property type="entry name" value="HisKA"/>
    <property type="match status" value="1"/>
</dbReference>
<dbReference type="PRINTS" id="PR00344">
    <property type="entry name" value="BCTRLSENSOR"/>
</dbReference>
<dbReference type="GO" id="GO:0000155">
    <property type="term" value="F:phosphorelay sensor kinase activity"/>
    <property type="evidence" value="ECO:0007669"/>
    <property type="project" value="InterPro"/>
</dbReference>
<dbReference type="PROSITE" id="PS50112">
    <property type="entry name" value="PAS"/>
    <property type="match status" value="2"/>
</dbReference>
<gene>
    <name evidence="22" type="ORF">F0P94_01160</name>
</gene>
<organism evidence="22 23">
    <name type="scientific">Adhaeribacter soli</name>
    <dbReference type="NCBI Taxonomy" id="2607655"/>
    <lineage>
        <taxon>Bacteria</taxon>
        <taxon>Pseudomonadati</taxon>
        <taxon>Bacteroidota</taxon>
        <taxon>Cytophagia</taxon>
        <taxon>Cytophagales</taxon>
        <taxon>Hymenobacteraceae</taxon>
        <taxon>Adhaeribacter</taxon>
    </lineage>
</organism>
<dbReference type="FunFam" id="3.30.565.10:FF:000010">
    <property type="entry name" value="Sensor histidine kinase RcsC"/>
    <property type="match status" value="1"/>
</dbReference>